<keyword evidence="1" id="KW-0812">Transmembrane</keyword>
<feature type="transmembrane region" description="Helical" evidence="1">
    <location>
        <begin position="166"/>
        <end position="185"/>
    </location>
</feature>
<evidence type="ECO:0000259" key="2">
    <source>
        <dbReference type="Pfam" id="PF14378"/>
    </source>
</evidence>
<keyword evidence="1" id="KW-0472">Membrane</keyword>
<feature type="transmembrane region" description="Helical" evidence="1">
    <location>
        <begin position="140"/>
        <end position="159"/>
    </location>
</feature>
<sequence>MKHFIIDLFKIETKPRKGLLALEWAVLAYLVLTTLVILFTYTRLENPESMLWGRLRIVAMTMGLWIVYRLVPCKLTQLARVLAQFGLLAWWYPDTYEINRIFPNLDHWFATCEQQLFGFQPSVSFSQVFSSPIISELMDLGYVAYYPMMVFLVLFYFFYDYKNFQRCAFVIIASFMVYYVIYDFLPVVGPTFYFKAIGMDSVSKGIFPAVGHYFNTHTDCIPSPGYPNGLFYQLVESAKEAGERPTAAFPSSHVGISTVCMLLAWRTQNRWLFWTLMPFFAFLCMATVYIQAHYAIDTIAGLVTAIAFYFIFWAKFWHKNEA</sequence>
<proteinExistence type="predicted"/>
<name>A0ABS6YC97_9BACT</name>
<dbReference type="RefSeq" id="WP_219480779.1">
    <property type="nucleotide sequence ID" value="NZ_CAURBD010000001.1"/>
</dbReference>
<accession>A0ABS6YC97</accession>
<comment type="caution">
    <text evidence="3">The sequence shown here is derived from an EMBL/GenBank/DDBJ whole genome shotgun (WGS) entry which is preliminary data.</text>
</comment>
<keyword evidence="4" id="KW-1185">Reference proteome</keyword>
<keyword evidence="1" id="KW-1133">Transmembrane helix</keyword>
<dbReference type="InterPro" id="IPR026841">
    <property type="entry name" value="Aur1/Ipt1"/>
</dbReference>
<dbReference type="Proteomes" id="UP000788426">
    <property type="component" value="Unassembled WGS sequence"/>
</dbReference>
<dbReference type="EMBL" id="JAHXCT010000003">
    <property type="protein sequence ID" value="MBW4769170.1"/>
    <property type="molecule type" value="Genomic_DNA"/>
</dbReference>
<protein>
    <submittedName>
        <fullName evidence="3">Phosphatase PAP2 family protein</fullName>
    </submittedName>
</protein>
<organism evidence="3 4">
    <name type="scientific">Hoylesella nanceiensis</name>
    <dbReference type="NCBI Taxonomy" id="425941"/>
    <lineage>
        <taxon>Bacteria</taxon>
        <taxon>Pseudomonadati</taxon>
        <taxon>Bacteroidota</taxon>
        <taxon>Bacteroidia</taxon>
        <taxon>Bacteroidales</taxon>
        <taxon>Prevotellaceae</taxon>
        <taxon>Hoylesella</taxon>
    </lineage>
</organism>
<gene>
    <name evidence="3" type="ORF">KZO38_05280</name>
</gene>
<dbReference type="Pfam" id="PF14378">
    <property type="entry name" value="PAP2_3"/>
    <property type="match status" value="1"/>
</dbReference>
<feature type="transmembrane region" description="Helical" evidence="1">
    <location>
        <begin position="298"/>
        <end position="317"/>
    </location>
</feature>
<feature type="transmembrane region" description="Helical" evidence="1">
    <location>
        <begin position="53"/>
        <end position="71"/>
    </location>
</feature>
<evidence type="ECO:0000313" key="3">
    <source>
        <dbReference type="EMBL" id="MBW4769170.1"/>
    </source>
</evidence>
<feature type="domain" description="Inositolphosphotransferase Aur1/Ipt1" evidence="2">
    <location>
        <begin position="111"/>
        <end position="309"/>
    </location>
</feature>
<feature type="transmembrane region" description="Helical" evidence="1">
    <location>
        <begin position="272"/>
        <end position="292"/>
    </location>
</feature>
<evidence type="ECO:0000313" key="4">
    <source>
        <dbReference type="Proteomes" id="UP000788426"/>
    </source>
</evidence>
<feature type="transmembrane region" description="Helical" evidence="1">
    <location>
        <begin position="21"/>
        <end position="41"/>
    </location>
</feature>
<evidence type="ECO:0000256" key="1">
    <source>
        <dbReference type="SAM" id="Phobius"/>
    </source>
</evidence>
<reference evidence="3 4" key="1">
    <citation type="submission" date="2021-07" db="EMBL/GenBank/DDBJ databases">
        <title>Genomic diversity and antimicrobial resistance of Prevotella spp. isolated from chronic lung disease airways.</title>
        <authorList>
            <person name="Webb K.A."/>
            <person name="Olagoke O.S."/>
            <person name="Baird T."/>
            <person name="Neill J."/>
            <person name="Pham A."/>
            <person name="Wells T.J."/>
            <person name="Ramsay K.A."/>
            <person name="Bell S.C."/>
            <person name="Sarovich D.S."/>
            <person name="Price E.P."/>
        </authorList>
    </citation>
    <scope>NUCLEOTIDE SEQUENCE [LARGE SCALE GENOMIC DNA]</scope>
    <source>
        <strain evidence="3 4">SCHI0011.S.12</strain>
    </source>
</reference>